<feature type="transmembrane region" description="Helical" evidence="1">
    <location>
        <begin position="151"/>
        <end position="172"/>
    </location>
</feature>
<feature type="transmembrane region" description="Helical" evidence="1">
    <location>
        <begin position="83"/>
        <end position="106"/>
    </location>
</feature>
<gene>
    <name evidence="2" type="ORF">S01H1_20616</name>
</gene>
<evidence type="ECO:0008006" key="3">
    <source>
        <dbReference type="Google" id="ProtNLM"/>
    </source>
</evidence>
<feature type="non-terminal residue" evidence="2">
    <location>
        <position position="205"/>
    </location>
</feature>
<accession>X0UJ40</accession>
<evidence type="ECO:0000313" key="2">
    <source>
        <dbReference type="EMBL" id="GAF88485.1"/>
    </source>
</evidence>
<organism evidence="2">
    <name type="scientific">marine sediment metagenome</name>
    <dbReference type="NCBI Taxonomy" id="412755"/>
    <lineage>
        <taxon>unclassified sequences</taxon>
        <taxon>metagenomes</taxon>
        <taxon>ecological metagenomes</taxon>
    </lineage>
</organism>
<reference evidence="2" key="1">
    <citation type="journal article" date="2014" name="Front. Microbiol.">
        <title>High frequency of phylogenetically diverse reductive dehalogenase-homologous genes in deep subseafloor sedimentary metagenomes.</title>
        <authorList>
            <person name="Kawai M."/>
            <person name="Futagami T."/>
            <person name="Toyoda A."/>
            <person name="Takaki Y."/>
            <person name="Nishi S."/>
            <person name="Hori S."/>
            <person name="Arai W."/>
            <person name="Tsubouchi T."/>
            <person name="Morono Y."/>
            <person name="Uchiyama I."/>
            <person name="Ito T."/>
            <person name="Fujiyama A."/>
            <person name="Inagaki F."/>
            <person name="Takami H."/>
        </authorList>
    </citation>
    <scope>NUCLEOTIDE SEQUENCE</scope>
    <source>
        <strain evidence="2">Expedition CK06-06</strain>
    </source>
</reference>
<keyword evidence="1" id="KW-0812">Transmembrane</keyword>
<proteinExistence type="predicted"/>
<dbReference type="Pfam" id="PF01944">
    <property type="entry name" value="SpoIIM"/>
    <property type="match status" value="1"/>
</dbReference>
<evidence type="ECO:0000256" key="1">
    <source>
        <dbReference type="SAM" id="Phobius"/>
    </source>
</evidence>
<name>X0UJ40_9ZZZZ</name>
<dbReference type="AlphaFoldDB" id="X0UJ40"/>
<keyword evidence="1" id="KW-0472">Membrane</keyword>
<dbReference type="EMBL" id="BARS01011307">
    <property type="protein sequence ID" value="GAF88485.1"/>
    <property type="molecule type" value="Genomic_DNA"/>
</dbReference>
<sequence>MVLENLINPFVAKKHPWEMFFIGFLYNTIAILLALWIFEEHASLVMVFLTVMACVPFIYKTIKIEEELDVKVKKESVLMKEHTKVLIFLMFLFLGIMLSVAVWYVVLPTSIHQNLFNVQSDTIETINNPLTGEATGSFNLFLKIFFNNMKVLMFCLLFAFFYGAGAIFILTWNASVIGVAIGNLIKTNIAQYSSYFSVVPFAILR</sequence>
<comment type="caution">
    <text evidence="2">The sequence shown here is derived from an EMBL/GenBank/DDBJ whole genome shotgun (WGS) entry which is preliminary data.</text>
</comment>
<protein>
    <recommendedName>
        <fullName evidence="3">Stage II sporulation protein M</fullName>
    </recommendedName>
</protein>
<dbReference type="InterPro" id="IPR002798">
    <property type="entry name" value="SpoIIM-like"/>
</dbReference>
<feature type="transmembrane region" description="Helical" evidence="1">
    <location>
        <begin position="20"/>
        <end position="38"/>
    </location>
</feature>
<feature type="transmembrane region" description="Helical" evidence="1">
    <location>
        <begin position="44"/>
        <end position="62"/>
    </location>
</feature>
<keyword evidence="1" id="KW-1133">Transmembrane helix</keyword>